<dbReference type="InterPro" id="IPR036849">
    <property type="entry name" value="Enolase-like_C_sf"/>
</dbReference>
<dbReference type="Proteomes" id="UP000176723">
    <property type="component" value="Unassembled WGS sequence"/>
</dbReference>
<evidence type="ECO:0000256" key="6">
    <source>
        <dbReference type="ARBA" id="ARBA00022842"/>
    </source>
</evidence>
<evidence type="ECO:0000259" key="14">
    <source>
        <dbReference type="SMART" id="SM01193"/>
    </source>
</evidence>
<evidence type="ECO:0000256" key="11">
    <source>
        <dbReference type="PIRSR" id="PIRSR001400-2"/>
    </source>
</evidence>
<dbReference type="EMBL" id="MHCL01000011">
    <property type="protein sequence ID" value="OGY21452.1"/>
    <property type="molecule type" value="Genomic_DNA"/>
</dbReference>
<sequence length="426" mass="46815">MPQITSIHAKEILDSRGIPTIETALVVDGTKTVTSSVPSGTSTGKYEVVELRDGDPTRYEGQGVLKAVANVNDIIAPKLIGKDPTHQTDVDQLMVDLDGTQNKSNLGANAILSVSQAACKAAAVSYNLPLYAYLHAKYQLTKDAPLMPTPTFNVINGGKHGAGNLDFQEFHIIPSTRMNYSQALQVGVEIYHKIEKVLVKHGAIHSVGVEGGFAPNLYKNADALELILEAVRETHYKYGEDVFLGLDVAASNFYKNGKYQIKDRKDPFSTKEFIEYYKALNEQYRLYTLEDPLHEDDWKGWSDLTQELGGTTVVIGDDLLTTNKERATRGINEKSCTGILAKPNQIGTVSQAVEVITLCKQAGWQIIVSHRSGETNDDFIADFAVGVGAHYAKFGAPARGERVAKYNRLLEIELELIENSKQQKQA</sequence>
<feature type="binding site" evidence="9">
    <location>
        <position position="393"/>
    </location>
    <ligand>
        <name>(2R)-2-phosphoglycerate</name>
        <dbReference type="ChEBI" id="CHEBI:58289"/>
    </ligand>
</feature>
<feature type="binding site" evidence="11">
    <location>
        <position position="169"/>
    </location>
    <ligand>
        <name>substrate</name>
    </ligand>
</feature>
<evidence type="ECO:0000259" key="13">
    <source>
        <dbReference type="SMART" id="SM01192"/>
    </source>
</evidence>
<dbReference type="SMART" id="SM01193">
    <property type="entry name" value="Enolase_N"/>
    <property type="match status" value="1"/>
</dbReference>
<keyword evidence="15" id="KW-0670">Pyruvate</keyword>
<dbReference type="NCBIfam" id="TIGR01060">
    <property type="entry name" value="eno"/>
    <property type="match status" value="1"/>
</dbReference>
<dbReference type="InterPro" id="IPR020811">
    <property type="entry name" value="Enolase_N"/>
</dbReference>
<evidence type="ECO:0000256" key="4">
    <source>
        <dbReference type="ARBA" id="ARBA00017068"/>
    </source>
</evidence>
<evidence type="ECO:0000256" key="3">
    <source>
        <dbReference type="ARBA" id="ARBA00012058"/>
    </source>
</evidence>
<evidence type="ECO:0000256" key="12">
    <source>
        <dbReference type="PIRSR" id="PIRSR001400-3"/>
    </source>
</evidence>
<evidence type="ECO:0000256" key="5">
    <source>
        <dbReference type="ARBA" id="ARBA00022525"/>
    </source>
</evidence>
<evidence type="ECO:0000256" key="9">
    <source>
        <dbReference type="HAMAP-Rule" id="MF_00318"/>
    </source>
</evidence>
<dbReference type="PANTHER" id="PTHR11902:SF1">
    <property type="entry name" value="ENOLASE"/>
    <property type="match status" value="1"/>
</dbReference>
<keyword evidence="9" id="KW-0963">Cytoplasm</keyword>
<comment type="function">
    <text evidence="9">Catalyzes the reversible conversion of 2-phosphoglycerate (2-PG) into phosphoenolpyruvate (PEP). It is essential for the degradation of carbohydrates via glycolysis.</text>
</comment>
<dbReference type="Gene3D" id="3.20.20.120">
    <property type="entry name" value="Enolase-like C-terminal domain"/>
    <property type="match status" value="1"/>
</dbReference>
<evidence type="ECO:0000256" key="7">
    <source>
        <dbReference type="ARBA" id="ARBA00023152"/>
    </source>
</evidence>
<feature type="active site" description="Proton acceptor" evidence="9 10">
    <location>
        <position position="342"/>
    </location>
</feature>
<comment type="cofactor">
    <cofactor evidence="9">
        <name>Mg(2+)</name>
        <dbReference type="ChEBI" id="CHEBI:18420"/>
    </cofactor>
    <text evidence="9">Binds a second Mg(2+) ion via substrate during catalysis.</text>
</comment>
<dbReference type="AlphaFoldDB" id="A0A1G1W1B1"/>
<accession>A0A1G1W1B1</accession>
<evidence type="ECO:0000313" key="15">
    <source>
        <dbReference type="EMBL" id="OGY21452.1"/>
    </source>
</evidence>
<dbReference type="HAMAP" id="MF_00318">
    <property type="entry name" value="Enolase"/>
    <property type="match status" value="1"/>
</dbReference>
<dbReference type="Pfam" id="PF03952">
    <property type="entry name" value="Enolase_N"/>
    <property type="match status" value="1"/>
</dbReference>
<feature type="binding site" evidence="9 12">
    <location>
        <position position="290"/>
    </location>
    <ligand>
        <name>Mg(2+)</name>
        <dbReference type="ChEBI" id="CHEBI:18420"/>
    </ligand>
</feature>
<dbReference type="SFLD" id="SFLDG00178">
    <property type="entry name" value="enolase"/>
    <property type="match status" value="1"/>
</dbReference>
<feature type="binding site" evidence="11">
    <location>
        <position position="317"/>
    </location>
    <ligand>
        <name>substrate</name>
    </ligand>
</feature>
<dbReference type="GO" id="GO:0000287">
    <property type="term" value="F:magnesium ion binding"/>
    <property type="evidence" value="ECO:0007669"/>
    <property type="project" value="UniProtKB-UniRule"/>
</dbReference>
<dbReference type="PANTHER" id="PTHR11902">
    <property type="entry name" value="ENOLASE"/>
    <property type="match status" value="1"/>
</dbReference>
<feature type="active site" description="Proton donor" evidence="9 10">
    <location>
        <position position="210"/>
    </location>
</feature>
<dbReference type="GO" id="GO:0004634">
    <property type="term" value="F:phosphopyruvate hydratase activity"/>
    <property type="evidence" value="ECO:0007669"/>
    <property type="project" value="UniProtKB-UniRule"/>
</dbReference>
<dbReference type="PIRSF" id="PIRSF001400">
    <property type="entry name" value="Enolase"/>
    <property type="match status" value="1"/>
</dbReference>
<dbReference type="InterPro" id="IPR029017">
    <property type="entry name" value="Enolase-like_N"/>
</dbReference>
<proteinExistence type="inferred from homology"/>
<feature type="binding site" evidence="9">
    <location>
        <position position="371"/>
    </location>
    <ligand>
        <name>(2R)-2-phosphoglycerate</name>
        <dbReference type="ChEBI" id="CHEBI:58289"/>
    </ligand>
</feature>
<dbReference type="STRING" id="1797593.A3A65_00340"/>
<organism evidence="15 16">
    <name type="scientific">Candidatus Chisholmbacteria bacterium RIFCSPLOWO2_01_FULL_49_14</name>
    <dbReference type="NCBI Taxonomy" id="1797593"/>
    <lineage>
        <taxon>Bacteria</taxon>
        <taxon>Candidatus Chisholmiibacteriota</taxon>
    </lineage>
</organism>
<feature type="domain" description="Enolase C-terminal TIM barrel" evidence="13">
    <location>
        <begin position="144"/>
        <end position="422"/>
    </location>
</feature>
<keyword evidence="6 9" id="KW-0460">Magnesium</keyword>
<dbReference type="EC" id="4.2.1.11" evidence="3 9"/>
<evidence type="ECO:0000256" key="8">
    <source>
        <dbReference type="ARBA" id="ARBA00023239"/>
    </source>
</evidence>
<evidence type="ECO:0000256" key="1">
    <source>
        <dbReference type="ARBA" id="ARBA00005031"/>
    </source>
</evidence>
<dbReference type="SFLD" id="SFLDS00001">
    <property type="entry name" value="Enolase"/>
    <property type="match status" value="1"/>
</dbReference>
<comment type="caution">
    <text evidence="15">The sequence shown here is derived from an EMBL/GenBank/DDBJ whole genome shotgun (WGS) entry which is preliminary data.</text>
</comment>
<keyword evidence="8 9" id="KW-0456">Lyase</keyword>
<dbReference type="Pfam" id="PF00113">
    <property type="entry name" value="Enolase_C"/>
    <property type="match status" value="1"/>
</dbReference>
<dbReference type="GO" id="GO:0006096">
    <property type="term" value="P:glycolytic process"/>
    <property type="evidence" value="ECO:0007669"/>
    <property type="project" value="UniProtKB-UniRule"/>
</dbReference>
<keyword evidence="9 12" id="KW-0479">Metal-binding</keyword>
<comment type="subcellular location">
    <subcellularLocation>
        <location evidence="9">Cytoplasm</location>
    </subcellularLocation>
    <subcellularLocation>
        <location evidence="9">Secreted</location>
    </subcellularLocation>
    <subcellularLocation>
        <location evidence="9">Cell surface</location>
    </subcellularLocation>
    <text evidence="9">Fractions of enolase are present in both the cytoplasm and on the cell surface.</text>
</comment>
<comment type="catalytic activity">
    <reaction evidence="9">
        <text>(2R)-2-phosphoglycerate = phosphoenolpyruvate + H2O</text>
        <dbReference type="Rhea" id="RHEA:10164"/>
        <dbReference type="ChEBI" id="CHEBI:15377"/>
        <dbReference type="ChEBI" id="CHEBI:58289"/>
        <dbReference type="ChEBI" id="CHEBI:58702"/>
        <dbReference type="EC" id="4.2.1.11"/>
    </reaction>
</comment>
<evidence type="ECO:0000256" key="2">
    <source>
        <dbReference type="ARBA" id="ARBA00009604"/>
    </source>
</evidence>
<feature type="binding site" evidence="11">
    <location>
        <position position="393"/>
    </location>
    <ligand>
        <name>substrate</name>
    </ligand>
</feature>
<feature type="binding site" evidence="11">
    <location>
        <position position="160"/>
    </location>
    <ligand>
        <name>substrate</name>
    </ligand>
</feature>
<feature type="domain" description="Enolase N-terminal" evidence="14">
    <location>
        <begin position="4"/>
        <end position="134"/>
    </location>
</feature>
<feature type="binding site" evidence="11">
    <location>
        <position position="290"/>
    </location>
    <ligand>
        <name>substrate</name>
    </ligand>
</feature>
<feature type="binding site" evidence="9 12">
    <location>
        <position position="247"/>
    </location>
    <ligand>
        <name>Mg(2+)</name>
        <dbReference type="ChEBI" id="CHEBI:18420"/>
    </ligand>
</feature>
<name>A0A1G1W1B1_9BACT</name>
<dbReference type="SMART" id="SM01192">
    <property type="entry name" value="Enolase_C"/>
    <property type="match status" value="1"/>
</dbReference>
<dbReference type="GO" id="GO:0009986">
    <property type="term" value="C:cell surface"/>
    <property type="evidence" value="ECO:0007669"/>
    <property type="project" value="UniProtKB-SubCell"/>
</dbReference>
<dbReference type="PRINTS" id="PR00148">
    <property type="entry name" value="ENOLASE"/>
</dbReference>
<keyword evidence="7 9" id="KW-0324">Glycolysis</keyword>
<evidence type="ECO:0000313" key="16">
    <source>
        <dbReference type="Proteomes" id="UP000176723"/>
    </source>
</evidence>
<dbReference type="UniPathway" id="UPA00109">
    <property type="reaction ID" value="UER00187"/>
</dbReference>
<dbReference type="SUPFAM" id="SSF54826">
    <property type="entry name" value="Enolase N-terminal domain-like"/>
    <property type="match status" value="1"/>
</dbReference>
<keyword evidence="5 9" id="KW-0964">Secreted</keyword>
<feature type="binding site" evidence="9 12">
    <location>
        <position position="317"/>
    </location>
    <ligand>
        <name>Mg(2+)</name>
        <dbReference type="ChEBI" id="CHEBI:18420"/>
    </ligand>
</feature>
<dbReference type="Gene3D" id="3.30.390.10">
    <property type="entry name" value="Enolase-like, N-terminal domain"/>
    <property type="match status" value="1"/>
</dbReference>
<gene>
    <name evidence="9" type="primary">eno</name>
    <name evidence="15" type="ORF">A3A65_00340</name>
</gene>
<reference evidence="15 16" key="1">
    <citation type="journal article" date="2016" name="Nat. Commun.">
        <title>Thousands of microbial genomes shed light on interconnected biogeochemical processes in an aquifer system.</title>
        <authorList>
            <person name="Anantharaman K."/>
            <person name="Brown C.T."/>
            <person name="Hug L.A."/>
            <person name="Sharon I."/>
            <person name="Castelle C.J."/>
            <person name="Probst A.J."/>
            <person name="Thomas B.C."/>
            <person name="Singh A."/>
            <person name="Wilkins M.J."/>
            <person name="Karaoz U."/>
            <person name="Brodie E.L."/>
            <person name="Williams K.H."/>
            <person name="Hubbard S.S."/>
            <person name="Banfield J.F."/>
        </authorList>
    </citation>
    <scope>NUCLEOTIDE SEQUENCE [LARGE SCALE GENOMIC DNA]</scope>
</reference>
<dbReference type="CDD" id="cd03313">
    <property type="entry name" value="enolase"/>
    <property type="match status" value="1"/>
</dbReference>
<dbReference type="InterPro" id="IPR020810">
    <property type="entry name" value="Enolase_C"/>
</dbReference>
<comment type="similarity">
    <text evidence="2 9">Belongs to the enolase family.</text>
</comment>
<comment type="pathway">
    <text evidence="1 9">Carbohydrate degradation; glycolysis; pyruvate from D-glyceraldehyde 3-phosphate: step 4/5.</text>
</comment>
<dbReference type="SUPFAM" id="SSF51604">
    <property type="entry name" value="Enolase C-terminal domain-like"/>
    <property type="match status" value="1"/>
</dbReference>
<protein>
    <recommendedName>
        <fullName evidence="4 9">Enolase</fullName>
        <ecNumber evidence="3 9">4.2.1.11</ecNumber>
    </recommendedName>
    <alternativeName>
        <fullName evidence="9">2-phospho-D-glycerate hydro-lyase</fullName>
    </alternativeName>
    <alternativeName>
        <fullName evidence="9">2-phosphoglycerate dehydratase</fullName>
    </alternativeName>
</protein>
<dbReference type="GO" id="GO:0000015">
    <property type="term" value="C:phosphopyruvate hydratase complex"/>
    <property type="evidence" value="ECO:0007669"/>
    <property type="project" value="InterPro"/>
</dbReference>
<feature type="binding site" evidence="9">
    <location>
        <position position="372"/>
    </location>
    <ligand>
        <name>(2R)-2-phosphoglycerate</name>
        <dbReference type="ChEBI" id="CHEBI:58289"/>
    </ligand>
</feature>
<evidence type="ECO:0000256" key="10">
    <source>
        <dbReference type="PIRSR" id="PIRSR001400-1"/>
    </source>
</evidence>
<dbReference type="SFLD" id="SFLDF00002">
    <property type="entry name" value="enolase"/>
    <property type="match status" value="1"/>
</dbReference>
<feature type="binding site" evidence="9">
    <location>
        <position position="168"/>
    </location>
    <ligand>
        <name>(2R)-2-phosphoglycerate</name>
        <dbReference type="ChEBI" id="CHEBI:58289"/>
    </ligand>
</feature>
<comment type="cofactor">
    <cofactor evidence="12">
        <name>Mg(2+)</name>
        <dbReference type="ChEBI" id="CHEBI:18420"/>
    </cofactor>
    <text evidence="12">Mg(2+) is required for catalysis and for stabilizing the dimer.</text>
</comment>
<dbReference type="InterPro" id="IPR000941">
    <property type="entry name" value="Enolase"/>
</dbReference>
<feature type="binding site" evidence="9">
    <location>
        <position position="342"/>
    </location>
    <ligand>
        <name>(2R)-2-phosphoglycerate</name>
        <dbReference type="ChEBI" id="CHEBI:58289"/>
    </ligand>
</feature>
<feature type="binding site" evidence="11">
    <location>
        <begin position="369"/>
        <end position="372"/>
    </location>
    <ligand>
        <name>substrate</name>
    </ligand>
</feature>
<dbReference type="GO" id="GO:0005576">
    <property type="term" value="C:extracellular region"/>
    <property type="evidence" value="ECO:0007669"/>
    <property type="project" value="UniProtKB-SubCell"/>
</dbReference>